<gene>
    <name evidence="1" type="ORF">IAB93_02890</name>
</gene>
<name>A0A9D9N902_9BACT</name>
<dbReference type="InterPro" id="IPR016181">
    <property type="entry name" value="Acyl_CoA_acyltransferase"/>
</dbReference>
<proteinExistence type="predicted"/>
<protein>
    <submittedName>
        <fullName evidence="1">GNAT family N-acetyltransferase</fullName>
    </submittedName>
</protein>
<reference evidence="1" key="1">
    <citation type="submission" date="2020-10" db="EMBL/GenBank/DDBJ databases">
        <authorList>
            <person name="Gilroy R."/>
        </authorList>
    </citation>
    <scope>NUCLEOTIDE SEQUENCE</scope>
    <source>
        <strain evidence="1">10037</strain>
    </source>
</reference>
<dbReference type="EMBL" id="JADIME010000033">
    <property type="protein sequence ID" value="MBO8464926.1"/>
    <property type="molecule type" value="Genomic_DNA"/>
</dbReference>
<reference evidence="1" key="2">
    <citation type="journal article" date="2021" name="PeerJ">
        <title>Extensive microbial diversity within the chicken gut microbiome revealed by metagenomics and culture.</title>
        <authorList>
            <person name="Gilroy R."/>
            <person name="Ravi A."/>
            <person name="Getino M."/>
            <person name="Pursley I."/>
            <person name="Horton D.L."/>
            <person name="Alikhan N.F."/>
            <person name="Baker D."/>
            <person name="Gharbi K."/>
            <person name="Hall N."/>
            <person name="Watson M."/>
            <person name="Adriaenssens E.M."/>
            <person name="Foster-Nyarko E."/>
            <person name="Jarju S."/>
            <person name="Secka A."/>
            <person name="Antonio M."/>
            <person name="Oren A."/>
            <person name="Chaudhuri R.R."/>
            <person name="La Ragione R."/>
            <person name="Hildebrand F."/>
            <person name="Pallen M.J."/>
        </authorList>
    </citation>
    <scope>NUCLEOTIDE SEQUENCE</scope>
    <source>
        <strain evidence="1">10037</strain>
    </source>
</reference>
<organism evidence="1 2">
    <name type="scientific">Candidatus Merdivivens pullistercoris</name>
    <dbReference type="NCBI Taxonomy" id="2840873"/>
    <lineage>
        <taxon>Bacteria</taxon>
        <taxon>Pseudomonadati</taxon>
        <taxon>Bacteroidota</taxon>
        <taxon>Bacteroidia</taxon>
        <taxon>Bacteroidales</taxon>
        <taxon>Muribaculaceae</taxon>
        <taxon>Muribaculaceae incertae sedis</taxon>
        <taxon>Candidatus Merdivivens</taxon>
    </lineage>
</organism>
<comment type="caution">
    <text evidence="1">The sequence shown here is derived from an EMBL/GenBank/DDBJ whole genome shotgun (WGS) entry which is preliminary data.</text>
</comment>
<dbReference type="Gene3D" id="3.40.630.30">
    <property type="match status" value="1"/>
</dbReference>
<evidence type="ECO:0000313" key="2">
    <source>
        <dbReference type="Proteomes" id="UP000823597"/>
    </source>
</evidence>
<dbReference type="Proteomes" id="UP000823597">
    <property type="component" value="Unassembled WGS sequence"/>
</dbReference>
<dbReference type="SUPFAM" id="SSF55729">
    <property type="entry name" value="Acyl-CoA N-acyltransferases (Nat)"/>
    <property type="match status" value="1"/>
</dbReference>
<sequence length="174" mass="19880">MPRLLEIYEAARRYMRSTGNMEQWTGGYPSRETIMDDAAQGWLYLVECRDLQVPFSCKDVHDAPGGHTTDERRDVVGCFCLRPSPEPNYSFIENGRWLDDGPYHVIHRLASDGSVKGVGRAVFGWCMERCGNLRVDTHADNTTMLSLLDRLGFTRCGTIYVEDGTPRTAFQWHR</sequence>
<evidence type="ECO:0000313" key="1">
    <source>
        <dbReference type="EMBL" id="MBO8464926.1"/>
    </source>
</evidence>
<accession>A0A9D9N902</accession>
<dbReference type="AlphaFoldDB" id="A0A9D9N902"/>